<keyword evidence="1" id="KW-0677">Repeat</keyword>
<evidence type="ECO:0000256" key="3">
    <source>
        <dbReference type="SAM" id="Phobius"/>
    </source>
</evidence>
<keyword evidence="5" id="KW-1185">Reference proteome</keyword>
<evidence type="ECO:0000256" key="2">
    <source>
        <dbReference type="SAM" id="Coils"/>
    </source>
</evidence>
<reference evidence="4 5" key="1">
    <citation type="submission" date="2008-07" db="EMBL/GenBank/DDBJ databases">
        <authorList>
            <person name="Tandeau de Marsac N."/>
            <person name="Ferriera S."/>
            <person name="Johnson J."/>
            <person name="Kravitz S."/>
            <person name="Beeson K."/>
            <person name="Sutton G."/>
            <person name="Rogers Y.-H."/>
            <person name="Friedman R."/>
            <person name="Frazier M."/>
            <person name="Venter J.C."/>
        </authorList>
    </citation>
    <scope>NUCLEOTIDE SEQUENCE [LARGE SCALE GENOMIC DNA]</scope>
    <source>
        <strain evidence="4 5">PCC 7420</strain>
    </source>
</reference>
<sequence length="413" mass="46551">MTNDPFHRSRLLANLLISLVLFQPLPGLTQTATPSPSSPQLAAEREQLENQKLKQEIEKLEQETVKIEKEAANLDQNFWEENSALVTTIASLANAVTAIVAIIGAFVTIGRQLTEIRREKNQQLDQRFTSIVERLGSEQSELKASATVSLLTFLEPGYEKYWEQVYLIVLANLKLDNQDATINRLLVQVFEQVIDVYLKPELTRLTETERKFQLDLSGCYINGITLANLSLIPANLSEAHLERAVLRQTQLIGARLQKANLTYSYLDNVNLDQANLKEAVFSDYHNRSKSDPKTLIINSSLNQANLISVQLKRSTVENTTFQGARLQEIHLDGAILRGVSFVRGNLNTAFFKGAILERVDFAEADLQRAKFQGAVFDDLTLESIARNPSWTKAEFDDNITQRLKDKMQFLGQS</sequence>
<feature type="coiled-coil region" evidence="2">
    <location>
        <begin position="38"/>
        <end position="77"/>
    </location>
</feature>
<dbReference type="Proteomes" id="UP000003835">
    <property type="component" value="Unassembled WGS sequence"/>
</dbReference>
<feature type="transmembrane region" description="Helical" evidence="3">
    <location>
        <begin position="84"/>
        <end position="110"/>
    </location>
</feature>
<keyword evidence="3" id="KW-1133">Transmembrane helix</keyword>
<dbReference type="OrthoDB" id="458990at2"/>
<gene>
    <name evidence="4" type="ORF">MC7420_1038</name>
</gene>
<dbReference type="Gene3D" id="2.160.20.80">
    <property type="entry name" value="E3 ubiquitin-protein ligase SopA"/>
    <property type="match status" value="2"/>
</dbReference>
<dbReference type="eggNOG" id="COG1357">
    <property type="taxonomic scope" value="Bacteria"/>
</dbReference>
<organism evidence="4 5">
    <name type="scientific">Coleofasciculus chthonoplastes PCC 7420</name>
    <dbReference type="NCBI Taxonomy" id="118168"/>
    <lineage>
        <taxon>Bacteria</taxon>
        <taxon>Bacillati</taxon>
        <taxon>Cyanobacteriota</taxon>
        <taxon>Cyanophyceae</taxon>
        <taxon>Coleofasciculales</taxon>
        <taxon>Coleofasciculaceae</taxon>
        <taxon>Coleofasciculus</taxon>
    </lineage>
</organism>
<keyword evidence="2" id="KW-0175">Coiled coil</keyword>
<evidence type="ECO:0000313" key="5">
    <source>
        <dbReference type="Proteomes" id="UP000003835"/>
    </source>
</evidence>
<proteinExistence type="predicted"/>
<keyword evidence="3" id="KW-0472">Membrane</keyword>
<dbReference type="PANTHER" id="PTHR47485:SF1">
    <property type="entry name" value="THYLAKOID LUMENAL 17.4 KDA PROTEIN, CHLOROPLASTIC"/>
    <property type="match status" value="1"/>
</dbReference>
<accession>B4W0A3</accession>
<name>B4W0A3_9CYAN</name>
<evidence type="ECO:0000313" key="4">
    <source>
        <dbReference type="EMBL" id="EDX72369.1"/>
    </source>
</evidence>
<dbReference type="HOGENOM" id="CLU_665172_0_0_3"/>
<dbReference type="RefSeq" id="WP_006104645.1">
    <property type="nucleotide sequence ID" value="NZ_DS989865.1"/>
</dbReference>
<dbReference type="InterPro" id="IPR001646">
    <property type="entry name" value="5peptide_repeat"/>
</dbReference>
<evidence type="ECO:0000256" key="1">
    <source>
        <dbReference type="ARBA" id="ARBA00022737"/>
    </source>
</evidence>
<keyword evidence="3" id="KW-0812">Transmembrane</keyword>
<dbReference type="Pfam" id="PF00805">
    <property type="entry name" value="Pentapeptide"/>
    <property type="match status" value="2"/>
</dbReference>
<dbReference type="PANTHER" id="PTHR47485">
    <property type="entry name" value="THYLAKOID LUMENAL 17.4 KDA PROTEIN, CHLOROPLASTIC"/>
    <property type="match status" value="1"/>
</dbReference>
<protein>
    <submittedName>
        <fullName evidence="4">Pentapeptide repeat protein</fullName>
    </submittedName>
</protein>
<dbReference type="STRING" id="118168.MC7420_1038"/>
<dbReference type="EMBL" id="DS989865">
    <property type="protein sequence ID" value="EDX72369.1"/>
    <property type="molecule type" value="Genomic_DNA"/>
</dbReference>
<dbReference type="AlphaFoldDB" id="B4W0A3"/>
<dbReference type="SUPFAM" id="SSF141571">
    <property type="entry name" value="Pentapeptide repeat-like"/>
    <property type="match status" value="1"/>
</dbReference>